<sequence length="200" mass="20563">MAPPRGELPASAGDGLLGARGIRGAASPRSPPTPAPAHIEGRFSSRKKRLPGEHNPPSGAQVPAKHRRRLRSSSAPRCSSLLAPIAATQLRRRGRGAGAAAAAAPRVLPPQGLAGPGHASACQRRLRGGGAGGAGAGARGRATPTYSAPEEKANGSVLFPRPLSERPSRLLLLCAMLLQRGFKAVDSGRGKAQKRDKIQT</sequence>
<evidence type="ECO:0000256" key="1">
    <source>
        <dbReference type="SAM" id="MobiDB-lite"/>
    </source>
</evidence>
<feature type="compositionally biased region" description="Gly residues" evidence="1">
    <location>
        <begin position="128"/>
        <end position="138"/>
    </location>
</feature>
<feature type="region of interest" description="Disordered" evidence="1">
    <location>
        <begin position="1"/>
        <end position="153"/>
    </location>
</feature>
<feature type="compositionally biased region" description="Low complexity" evidence="1">
    <location>
        <begin position="12"/>
        <end position="28"/>
    </location>
</feature>
<gene>
    <name evidence="2" type="ORF">PODLI_1B033391</name>
</gene>
<dbReference type="Proteomes" id="UP001178461">
    <property type="component" value="Chromosome 6"/>
</dbReference>
<protein>
    <submittedName>
        <fullName evidence="2">Uncharacterized protein</fullName>
    </submittedName>
</protein>
<reference evidence="2" key="1">
    <citation type="submission" date="2022-12" db="EMBL/GenBank/DDBJ databases">
        <authorList>
            <person name="Alioto T."/>
            <person name="Alioto T."/>
            <person name="Gomez Garrido J."/>
        </authorList>
    </citation>
    <scope>NUCLEOTIDE SEQUENCE</scope>
</reference>
<evidence type="ECO:0000313" key="2">
    <source>
        <dbReference type="EMBL" id="CAI5778188.1"/>
    </source>
</evidence>
<keyword evidence="3" id="KW-1185">Reference proteome</keyword>
<evidence type="ECO:0000313" key="3">
    <source>
        <dbReference type="Proteomes" id="UP001178461"/>
    </source>
</evidence>
<proteinExistence type="predicted"/>
<organism evidence="2 3">
    <name type="scientific">Podarcis lilfordi</name>
    <name type="common">Lilford's wall lizard</name>
    <dbReference type="NCBI Taxonomy" id="74358"/>
    <lineage>
        <taxon>Eukaryota</taxon>
        <taxon>Metazoa</taxon>
        <taxon>Chordata</taxon>
        <taxon>Craniata</taxon>
        <taxon>Vertebrata</taxon>
        <taxon>Euteleostomi</taxon>
        <taxon>Lepidosauria</taxon>
        <taxon>Squamata</taxon>
        <taxon>Bifurcata</taxon>
        <taxon>Unidentata</taxon>
        <taxon>Episquamata</taxon>
        <taxon>Laterata</taxon>
        <taxon>Lacertibaenia</taxon>
        <taxon>Lacertidae</taxon>
        <taxon>Podarcis</taxon>
    </lineage>
</organism>
<name>A0AA35KJT3_9SAUR</name>
<accession>A0AA35KJT3</accession>
<dbReference type="AlphaFoldDB" id="A0AA35KJT3"/>
<dbReference type="EMBL" id="OX395131">
    <property type="protein sequence ID" value="CAI5778188.1"/>
    <property type="molecule type" value="Genomic_DNA"/>
</dbReference>